<proteinExistence type="predicted"/>
<dbReference type="InterPro" id="IPR027417">
    <property type="entry name" value="P-loop_NTPase"/>
</dbReference>
<protein>
    <submittedName>
        <fullName evidence="4">AAA family ATPase</fullName>
    </submittedName>
</protein>
<accession>A0AAQ3LBM7</accession>
<evidence type="ECO:0000313" key="4">
    <source>
        <dbReference type="EMBL" id="WOO40498.1"/>
    </source>
</evidence>
<name>A0AAQ3LBM7_9BACT</name>
<dbReference type="KEGG" id="puo:RZN69_18150"/>
<dbReference type="Pfam" id="PF00004">
    <property type="entry name" value="AAA"/>
    <property type="match status" value="1"/>
</dbReference>
<dbReference type="AlphaFoldDB" id="A0AAQ3LBM7"/>
<evidence type="ECO:0000313" key="5">
    <source>
        <dbReference type="EMBL" id="WOO40548.1"/>
    </source>
</evidence>
<dbReference type="KEGG" id="puo:RZN69_17900"/>
<dbReference type="GO" id="GO:0016887">
    <property type="term" value="F:ATP hydrolysis activity"/>
    <property type="evidence" value="ECO:0007669"/>
    <property type="project" value="InterPro"/>
</dbReference>
<dbReference type="CDD" id="cd00009">
    <property type="entry name" value="AAA"/>
    <property type="match status" value="1"/>
</dbReference>
<gene>
    <name evidence="2" type="ORF">RZN69_17410</name>
    <name evidence="3" type="ORF">RZN69_17655</name>
    <name evidence="4" type="ORF">RZN69_17900</name>
    <name evidence="5" type="ORF">RZN69_18150</name>
</gene>
<dbReference type="Gene3D" id="3.40.50.300">
    <property type="entry name" value="P-loop containing nucleotide triphosphate hydrolases"/>
    <property type="match status" value="1"/>
</dbReference>
<keyword evidence="6" id="KW-1185">Reference proteome</keyword>
<dbReference type="SUPFAM" id="SSF52540">
    <property type="entry name" value="P-loop containing nucleoside triphosphate hydrolases"/>
    <property type="match status" value="1"/>
</dbReference>
<evidence type="ECO:0000259" key="1">
    <source>
        <dbReference type="Pfam" id="PF00004"/>
    </source>
</evidence>
<feature type="domain" description="ATPase AAA-type core" evidence="1">
    <location>
        <begin position="49"/>
        <end position="157"/>
    </location>
</feature>
<dbReference type="EMBL" id="CP136920">
    <property type="protein sequence ID" value="WOO40498.1"/>
    <property type="molecule type" value="Genomic_DNA"/>
</dbReference>
<evidence type="ECO:0000313" key="2">
    <source>
        <dbReference type="EMBL" id="WOO40400.1"/>
    </source>
</evidence>
<reference evidence="4 6" key="1">
    <citation type="submission" date="2023-10" db="EMBL/GenBank/DDBJ databases">
        <title>Rubellicoccus peritrichatus gen. nov., sp. nov., isolated from an algae of coral reef tank.</title>
        <authorList>
            <person name="Luo J."/>
        </authorList>
    </citation>
    <scope>NUCLEOTIDE SEQUENCE [LARGE SCALE GENOMIC DNA]</scope>
    <source>
        <strain evidence="4 6">CR14</strain>
    </source>
</reference>
<dbReference type="RefSeq" id="WP_317832631.1">
    <property type="nucleotide sequence ID" value="NZ_CP136920.1"/>
</dbReference>
<dbReference type="Proteomes" id="UP001304300">
    <property type="component" value="Chromosome"/>
</dbReference>
<evidence type="ECO:0000313" key="6">
    <source>
        <dbReference type="Proteomes" id="UP001304300"/>
    </source>
</evidence>
<dbReference type="InterPro" id="IPR003959">
    <property type="entry name" value="ATPase_AAA_core"/>
</dbReference>
<organism evidence="4 6">
    <name type="scientific">Rubellicoccus peritrichatus</name>
    <dbReference type="NCBI Taxonomy" id="3080537"/>
    <lineage>
        <taxon>Bacteria</taxon>
        <taxon>Pseudomonadati</taxon>
        <taxon>Verrucomicrobiota</taxon>
        <taxon>Opitutia</taxon>
        <taxon>Puniceicoccales</taxon>
        <taxon>Cerasicoccaceae</taxon>
        <taxon>Rubellicoccus</taxon>
    </lineage>
</organism>
<dbReference type="KEGG" id="puo:RZN69_17655"/>
<dbReference type="EMBL" id="CP136920">
    <property type="protein sequence ID" value="WOO40400.1"/>
    <property type="molecule type" value="Genomic_DNA"/>
</dbReference>
<dbReference type="GO" id="GO:0005524">
    <property type="term" value="F:ATP binding"/>
    <property type="evidence" value="ECO:0007669"/>
    <property type="project" value="InterPro"/>
</dbReference>
<sequence length="211" mass="23685">MIAQIEPSDLINNPNIRVEDLCGDARELAEPLVKKAKKLSLSKFGKWTVLLIGDPGCGKSALAEIAANTIAEHRENILSYSGINVDVDLVRQWQRDFRIGSLYSGWRVLVIEEIDTVPARAQDLMLDVIDKLPECVAIIGTSNNHTENFSDRFQTRFTPLEVKSLTSEEIHEFAMRHWPRLDPSEVRKIAEGCNGNMRAALHDLQSLCDGF</sequence>
<dbReference type="KEGG" id="puo:RZN69_17410"/>
<dbReference type="EMBL" id="CP136920">
    <property type="protein sequence ID" value="WOO40449.1"/>
    <property type="molecule type" value="Genomic_DNA"/>
</dbReference>
<dbReference type="EMBL" id="CP136920">
    <property type="protein sequence ID" value="WOO40548.1"/>
    <property type="molecule type" value="Genomic_DNA"/>
</dbReference>
<evidence type="ECO:0000313" key="3">
    <source>
        <dbReference type="EMBL" id="WOO40449.1"/>
    </source>
</evidence>